<feature type="domain" description="J" evidence="3">
    <location>
        <begin position="5"/>
        <end position="72"/>
    </location>
</feature>
<evidence type="ECO:0000259" key="3">
    <source>
        <dbReference type="PROSITE" id="PS50076"/>
    </source>
</evidence>
<evidence type="ECO:0000256" key="2">
    <source>
        <dbReference type="SAM" id="MobiDB-lite"/>
    </source>
</evidence>
<accession>A0A2J7ZMI2</accession>
<dbReference type="Gene3D" id="1.10.287.110">
    <property type="entry name" value="DnaJ domain"/>
    <property type="match status" value="1"/>
</dbReference>
<dbReference type="SUPFAM" id="SSF46565">
    <property type="entry name" value="Chaperone J-domain"/>
    <property type="match status" value="1"/>
</dbReference>
<evidence type="ECO:0000313" key="4">
    <source>
        <dbReference type="EMBL" id="PNH01475.1"/>
    </source>
</evidence>
<dbReference type="EMBL" id="PGGS01000882">
    <property type="protein sequence ID" value="PNH01475.1"/>
    <property type="molecule type" value="Genomic_DNA"/>
</dbReference>
<dbReference type="PROSITE" id="PS50076">
    <property type="entry name" value="DNAJ_2"/>
    <property type="match status" value="1"/>
</dbReference>
<feature type="region of interest" description="Disordered" evidence="2">
    <location>
        <begin position="76"/>
        <end position="95"/>
    </location>
</feature>
<keyword evidence="5" id="KW-1185">Reference proteome</keyword>
<dbReference type="InterPro" id="IPR036869">
    <property type="entry name" value="J_dom_sf"/>
</dbReference>
<dbReference type="CDD" id="cd06257">
    <property type="entry name" value="DnaJ"/>
    <property type="match status" value="1"/>
</dbReference>
<evidence type="ECO:0000256" key="1">
    <source>
        <dbReference type="ARBA" id="ARBA00023186"/>
    </source>
</evidence>
<dbReference type="GO" id="GO:0005783">
    <property type="term" value="C:endoplasmic reticulum"/>
    <property type="evidence" value="ECO:0007669"/>
    <property type="project" value="TreeGrafter"/>
</dbReference>
<dbReference type="GO" id="GO:0036503">
    <property type="term" value="P:ERAD pathway"/>
    <property type="evidence" value="ECO:0007669"/>
    <property type="project" value="TreeGrafter"/>
</dbReference>
<dbReference type="AlphaFoldDB" id="A0A2J7ZMI2"/>
<keyword evidence="1" id="KW-0143">Chaperone</keyword>
<sequence>MAKPDPYQVLRLPRDFTLAELKTNYKRLALQLHPDKNIVSREHAAEVFQILTHCYKELLSEHNQKQDDKQFMELRTASRGPERAPEERERPNPLFSAGDGRFDTSIFNKFFTDNKLSDPVLEAGYGDWLKHEAPTKAAPKSKNTLPKECKSLLLHVDAMPLGRSRLSYSEMGVAAVDDFSLVPPSCKQVGATDLRVAYSLKGDDEEGPAAGSQRREYKNIGELEMDRAGIAFHMNDADASAHDSYKEWQSKQESAQQGVLRQSDKRIQAHFGRLQSLIQVRNMNGEMMFAGEGRRLRVVPPKCVNLQQHAAECNADTRADILACAIAEHDLTTCDEQEVGLKLQTYKSTLNKLSVSLKRAIDVKTYDTAANQLASKVELRDVLTERDRVILQRAVATKALMNEGKDKVGKDAAAAYLMCRKDLVRLRGDYRFVTLSEVRQMIAEVPRFFAESDAEHAKRVRNLEIKNNVKRALLNRVDCMKKKKAELQALAPNIHGANKEELCDAISSGVNVEVNDNDESGVNVDDESGVNVDGESGVNVDGESGVNVDGESGVNGVEPVDPDIRIVKVVQKAAVRPSRPERK</sequence>
<gene>
    <name evidence="4" type="ORF">TSOC_012634</name>
</gene>
<dbReference type="Proteomes" id="UP000236333">
    <property type="component" value="Unassembled WGS sequence"/>
</dbReference>
<dbReference type="PRINTS" id="PR00625">
    <property type="entry name" value="JDOMAIN"/>
</dbReference>
<protein>
    <recommendedName>
        <fullName evidence="3">J domain-containing protein</fullName>
    </recommendedName>
</protein>
<organism evidence="4 5">
    <name type="scientific">Tetrabaena socialis</name>
    <dbReference type="NCBI Taxonomy" id="47790"/>
    <lineage>
        <taxon>Eukaryota</taxon>
        <taxon>Viridiplantae</taxon>
        <taxon>Chlorophyta</taxon>
        <taxon>core chlorophytes</taxon>
        <taxon>Chlorophyceae</taxon>
        <taxon>CS clade</taxon>
        <taxon>Chlamydomonadales</taxon>
        <taxon>Tetrabaenaceae</taxon>
        <taxon>Tetrabaena</taxon>
    </lineage>
</organism>
<dbReference type="PANTHER" id="PTHR44360">
    <property type="entry name" value="DNAJ HOMOLOG SUBFAMILY B MEMBER 9"/>
    <property type="match status" value="1"/>
</dbReference>
<dbReference type="InterPro" id="IPR051948">
    <property type="entry name" value="Hsp70_co-chaperone_J-domain"/>
</dbReference>
<feature type="compositionally biased region" description="Basic and acidic residues" evidence="2">
    <location>
        <begin position="80"/>
        <end position="91"/>
    </location>
</feature>
<reference evidence="4 5" key="1">
    <citation type="journal article" date="2017" name="Mol. Biol. Evol.">
        <title>The 4-celled Tetrabaena socialis nuclear genome reveals the essential components for genetic control of cell number at the origin of multicellularity in the volvocine lineage.</title>
        <authorList>
            <person name="Featherston J."/>
            <person name="Arakaki Y."/>
            <person name="Hanschen E.R."/>
            <person name="Ferris P.J."/>
            <person name="Michod R.E."/>
            <person name="Olson B.J.S.C."/>
            <person name="Nozaki H."/>
            <person name="Durand P.M."/>
        </authorList>
    </citation>
    <scope>NUCLEOTIDE SEQUENCE [LARGE SCALE GENOMIC DNA]</scope>
    <source>
        <strain evidence="4 5">NIES-571</strain>
    </source>
</reference>
<dbReference type="Pfam" id="PF00226">
    <property type="entry name" value="DnaJ"/>
    <property type="match status" value="1"/>
</dbReference>
<proteinExistence type="predicted"/>
<dbReference type="GO" id="GO:0051087">
    <property type="term" value="F:protein-folding chaperone binding"/>
    <property type="evidence" value="ECO:0007669"/>
    <property type="project" value="TreeGrafter"/>
</dbReference>
<evidence type="ECO:0000313" key="5">
    <source>
        <dbReference type="Proteomes" id="UP000236333"/>
    </source>
</evidence>
<name>A0A2J7ZMI2_9CHLO</name>
<dbReference type="GO" id="GO:0051787">
    <property type="term" value="F:misfolded protein binding"/>
    <property type="evidence" value="ECO:0007669"/>
    <property type="project" value="TreeGrafter"/>
</dbReference>
<dbReference type="OrthoDB" id="5894at2759"/>
<comment type="caution">
    <text evidence="4">The sequence shown here is derived from an EMBL/GenBank/DDBJ whole genome shotgun (WGS) entry which is preliminary data.</text>
</comment>
<dbReference type="SMART" id="SM00271">
    <property type="entry name" value="DnaJ"/>
    <property type="match status" value="1"/>
</dbReference>
<feature type="region of interest" description="Disordered" evidence="2">
    <location>
        <begin position="520"/>
        <end position="559"/>
    </location>
</feature>
<dbReference type="PANTHER" id="PTHR44360:SF1">
    <property type="entry name" value="DNAJ HOMOLOG SUBFAMILY B MEMBER 9"/>
    <property type="match status" value="1"/>
</dbReference>
<dbReference type="InterPro" id="IPR001623">
    <property type="entry name" value="DnaJ_domain"/>
</dbReference>